<dbReference type="Gene3D" id="3.30.70.1230">
    <property type="entry name" value="Nucleotide cyclase"/>
    <property type="match status" value="1"/>
</dbReference>
<evidence type="ECO:0000256" key="1">
    <source>
        <dbReference type="ARBA" id="ARBA00022741"/>
    </source>
</evidence>
<dbReference type="GO" id="GO:0035556">
    <property type="term" value="P:intracellular signal transduction"/>
    <property type="evidence" value="ECO:0007669"/>
    <property type="project" value="InterPro"/>
</dbReference>
<dbReference type="InterPro" id="IPR041664">
    <property type="entry name" value="AAA_16"/>
</dbReference>
<dbReference type="SUPFAM" id="SSF47769">
    <property type="entry name" value="SAM/Pointed domain"/>
    <property type="match status" value="1"/>
</dbReference>
<dbReference type="Pfam" id="PF13191">
    <property type="entry name" value="AAA_16"/>
    <property type="match status" value="1"/>
</dbReference>
<protein>
    <recommendedName>
        <fullName evidence="7">Guanylate cyclase</fullName>
    </recommendedName>
</protein>
<reference evidence="5 6" key="1">
    <citation type="submission" date="2016-03" db="EMBL/GenBank/DDBJ databases">
        <title>Draft Genome Sequence of the Strain BR 10245 (Bradyrhizobium sp.) isolated from nodules of Centrolobium paraense.</title>
        <authorList>
            <person name="Simoes-Araujo J.L.Sr."/>
            <person name="Barauna A.C."/>
            <person name="Silva K."/>
            <person name="Zilli J.E."/>
        </authorList>
    </citation>
    <scope>NUCLEOTIDE SEQUENCE [LARGE SCALE GENOMIC DNA]</scope>
    <source>
        <strain evidence="5 6">BR 10245</strain>
    </source>
</reference>
<dbReference type="InterPro" id="IPR001054">
    <property type="entry name" value="A/G_cyclase"/>
</dbReference>
<dbReference type="GO" id="GO:0005737">
    <property type="term" value="C:cytoplasm"/>
    <property type="evidence" value="ECO:0007669"/>
    <property type="project" value="TreeGrafter"/>
</dbReference>
<dbReference type="InterPro" id="IPR011990">
    <property type="entry name" value="TPR-like_helical_dom_sf"/>
</dbReference>
<sequence>MSEDINTWLRALGLGQYCDVFAAGDVDLRALPHLTETDLRELGVSLGHRKIILAAIADSFGGALSAPGTNHLHANEKPLARAPPERPPERRLLSVLFCDLVGSTELSRRLDPEDLREVLRSYQDRVAGAVTRYGGYVAKFIGDGVMAYFGWPCAYEDHAERAVRAGFEALGAVQLLKPNDMELQARVGVATGLVVVGDLVGGSVREEGAVAGETPNLAARLQASARPSQLVIAEATRRLIGDAFVVEDLGEKPLKGFGTGTRVHLVKSEREVESRFHAAHAGELSPFVGRVHEVALLVERWELARAGEGQAILLSGDAGIGKSRLVQAFTEKLGATPHVVLRFQCSPYHTHSTLFPIVQNLGRAADFRPGDSNQQRLDKLEHMLADVGADIRTVAPVYAELLSLDCHDRYGKIDLTPQQRKSLTLQTLVDRFLQRAARSPALIIVEDAHWIDPTTTELLDALMATINRAPIMLLVTHRPSWTSEWPGLYDHVLQLSLGPLAKPQIADMVRHIAGATASARMIDEIVGRTDGIPLFIEELARSLVEREAGAGEFEVGLPATLQGSLMARLDRCQQTAKETAQIASVIGREFSRDLLARVCDFPVADLDAAVAELMAAHLVLRGGPSEDALAFRHALIQDTAYQSLLTSRRQRYHAAIARALAEYRRETADTQPELVARHFSEAGLPQLALPFWRRAGERALARSANYEAIDHYGKALVIAERLPDSEGREDAVLETRIALGRAQSAAGHLRQASATFERAADEARARGNSDALANCAIGFGHARFYYHDSLEPSIALLLEALPAIEGGDSRQRCQILSALGRAFLMKGDFERADVFNSEAIEMARRLEDDRSLCEVLFTPFLVPAALSGTQSADLRNRLSEALAIADRLNDADLRTRILSVHIYYSAEFGDYQGMIAALEQFQSSIEGRQMLHQEWVAQLGRAMQALLFGDFAAAEKLVENAYAMGRRTHGESVEGVYGMQMFTIRREQGRLAEIAPVIKQLINSEPEDNTWKPGFALVATELGFKPQAQKMLDELRQTDFAFPMDAKRSTTLSYLADVCTALEDERCARALYDLLEPYRRMTVTAGIVTVCYGSAGRFLGALADVLGDWDRSEEHFEEALRIDRHMHAWPWLAHAQHRYARMLRRRGRHGDITHADALLNESLATASRLNMTALLTRLRGQLH</sequence>
<evidence type="ECO:0008006" key="7">
    <source>
        <dbReference type="Google" id="ProtNLM"/>
    </source>
</evidence>
<keyword evidence="1" id="KW-0547">Nucleotide-binding</keyword>
<dbReference type="EMBL" id="LUUB01000079">
    <property type="protein sequence ID" value="OAF05388.1"/>
    <property type="molecule type" value="Genomic_DNA"/>
</dbReference>
<dbReference type="InterPro" id="IPR001660">
    <property type="entry name" value="SAM"/>
</dbReference>
<evidence type="ECO:0000256" key="2">
    <source>
        <dbReference type="ARBA" id="ARBA00022840"/>
    </source>
</evidence>
<dbReference type="PANTHER" id="PTHR16305:SF28">
    <property type="entry name" value="GUANYLATE CYCLASE DOMAIN-CONTAINING PROTEIN"/>
    <property type="match status" value="1"/>
</dbReference>
<dbReference type="CDD" id="cd07302">
    <property type="entry name" value="CHD"/>
    <property type="match status" value="1"/>
</dbReference>
<dbReference type="SUPFAM" id="SSF55073">
    <property type="entry name" value="Nucleotide cyclase"/>
    <property type="match status" value="1"/>
</dbReference>
<dbReference type="Proteomes" id="UP000076959">
    <property type="component" value="Unassembled WGS sequence"/>
</dbReference>
<feature type="domain" description="SAM" evidence="3">
    <location>
        <begin position="1"/>
        <end position="45"/>
    </location>
</feature>
<evidence type="ECO:0000313" key="5">
    <source>
        <dbReference type="EMBL" id="OAF05388.1"/>
    </source>
</evidence>
<feature type="domain" description="Guanylate cyclase" evidence="4">
    <location>
        <begin position="94"/>
        <end position="222"/>
    </location>
</feature>
<dbReference type="PANTHER" id="PTHR16305">
    <property type="entry name" value="TESTICULAR SOLUBLE ADENYLYL CYCLASE"/>
    <property type="match status" value="1"/>
</dbReference>
<dbReference type="Pfam" id="PF00536">
    <property type="entry name" value="SAM_1"/>
    <property type="match status" value="1"/>
</dbReference>
<dbReference type="SMART" id="SM00044">
    <property type="entry name" value="CYCc"/>
    <property type="match status" value="1"/>
</dbReference>
<dbReference type="InterPro" id="IPR019734">
    <property type="entry name" value="TPR_rpt"/>
</dbReference>
<dbReference type="CDD" id="cd09487">
    <property type="entry name" value="SAM_superfamily"/>
    <property type="match status" value="1"/>
</dbReference>
<keyword evidence="6" id="KW-1185">Reference proteome</keyword>
<evidence type="ECO:0000259" key="4">
    <source>
        <dbReference type="PROSITE" id="PS50125"/>
    </source>
</evidence>
<dbReference type="Gene3D" id="1.25.40.10">
    <property type="entry name" value="Tetratricopeptide repeat domain"/>
    <property type="match status" value="2"/>
</dbReference>
<dbReference type="SUPFAM" id="SSF52540">
    <property type="entry name" value="P-loop containing nucleoside triphosphate hydrolases"/>
    <property type="match status" value="1"/>
</dbReference>
<gene>
    <name evidence="5" type="ORF">AYJ54_00320</name>
</gene>
<dbReference type="GO" id="GO:0005524">
    <property type="term" value="F:ATP binding"/>
    <property type="evidence" value="ECO:0007669"/>
    <property type="project" value="UniProtKB-KW"/>
</dbReference>
<dbReference type="SUPFAM" id="SSF48452">
    <property type="entry name" value="TPR-like"/>
    <property type="match status" value="1"/>
</dbReference>
<dbReference type="Pfam" id="PF00211">
    <property type="entry name" value="Guanylate_cyc"/>
    <property type="match status" value="1"/>
</dbReference>
<dbReference type="InterPro" id="IPR013761">
    <property type="entry name" value="SAM/pointed_sf"/>
</dbReference>
<proteinExistence type="predicted"/>
<keyword evidence="2" id="KW-0067">ATP-binding</keyword>
<dbReference type="SMART" id="SM00454">
    <property type="entry name" value="SAM"/>
    <property type="match status" value="1"/>
</dbReference>
<evidence type="ECO:0000259" key="3">
    <source>
        <dbReference type="PROSITE" id="PS50105"/>
    </source>
</evidence>
<dbReference type="STRING" id="1505087.AYJ54_00320"/>
<dbReference type="InterPro" id="IPR029787">
    <property type="entry name" value="Nucleotide_cyclase"/>
</dbReference>
<dbReference type="PROSITE" id="PS50105">
    <property type="entry name" value="SAM_DOMAIN"/>
    <property type="match status" value="1"/>
</dbReference>
<dbReference type="Gene3D" id="3.40.50.300">
    <property type="entry name" value="P-loop containing nucleotide triphosphate hydrolases"/>
    <property type="match status" value="1"/>
</dbReference>
<dbReference type="Gene3D" id="1.10.150.50">
    <property type="entry name" value="Transcription Factor, Ets-1"/>
    <property type="match status" value="1"/>
</dbReference>
<evidence type="ECO:0000313" key="6">
    <source>
        <dbReference type="Proteomes" id="UP000076959"/>
    </source>
</evidence>
<dbReference type="PROSITE" id="PS50125">
    <property type="entry name" value="GUANYLATE_CYCLASE_2"/>
    <property type="match status" value="1"/>
</dbReference>
<accession>A0A176YH92</accession>
<comment type="caution">
    <text evidence="5">The sequence shown here is derived from an EMBL/GenBank/DDBJ whole genome shotgun (WGS) entry which is preliminary data.</text>
</comment>
<dbReference type="OrthoDB" id="9785312at2"/>
<dbReference type="GO" id="GO:0009190">
    <property type="term" value="P:cyclic nucleotide biosynthetic process"/>
    <property type="evidence" value="ECO:0007669"/>
    <property type="project" value="InterPro"/>
</dbReference>
<dbReference type="RefSeq" id="WP_063703428.1">
    <property type="nucleotide sequence ID" value="NZ_LUUB01000079.1"/>
</dbReference>
<dbReference type="InterPro" id="IPR027417">
    <property type="entry name" value="P-loop_NTPase"/>
</dbReference>
<name>A0A176YH92_9BRAD</name>
<dbReference type="SMART" id="SM00028">
    <property type="entry name" value="TPR"/>
    <property type="match status" value="3"/>
</dbReference>
<organism evidence="5 6">
    <name type="scientific">Bradyrhizobium centrolobii</name>
    <dbReference type="NCBI Taxonomy" id="1505087"/>
    <lineage>
        <taxon>Bacteria</taxon>
        <taxon>Pseudomonadati</taxon>
        <taxon>Pseudomonadota</taxon>
        <taxon>Alphaproteobacteria</taxon>
        <taxon>Hyphomicrobiales</taxon>
        <taxon>Nitrobacteraceae</taxon>
        <taxon>Bradyrhizobium</taxon>
    </lineage>
</organism>
<dbReference type="AlphaFoldDB" id="A0A176YH92"/>
<dbReference type="GO" id="GO:0004016">
    <property type="term" value="F:adenylate cyclase activity"/>
    <property type="evidence" value="ECO:0007669"/>
    <property type="project" value="UniProtKB-ARBA"/>
</dbReference>